<gene>
    <name evidence="1" type="ordered locus">y3022</name>
</gene>
<protein>
    <submittedName>
        <fullName evidence="1">Uncharacterized protein</fullName>
    </submittedName>
</protein>
<reference evidence="1 2" key="1">
    <citation type="journal article" date="2002" name="J. Bacteriol.">
        <title>Genome sequence of Yersinia pestis KIM.</title>
        <authorList>
            <person name="Deng W."/>
            <person name="Burland V."/>
            <person name="Plunkett G.III."/>
            <person name="Boutin A."/>
            <person name="Mayhew G.F."/>
            <person name="Liss P."/>
            <person name="Perna N.T."/>
            <person name="Rose D.J."/>
            <person name="Mau B."/>
            <person name="Zhou S."/>
            <person name="Schwartz D.C."/>
            <person name="Fetherston J.D."/>
            <person name="Lindler L.E."/>
            <person name="Brubaker R.R."/>
            <person name="Plana G.V."/>
            <person name="Straley S.C."/>
            <person name="McDonough K.A."/>
            <person name="Nilles M.L."/>
            <person name="Matson J.S."/>
            <person name="Blattner F.R."/>
            <person name="Perry R.D."/>
        </authorList>
    </citation>
    <scope>NUCLEOTIDE SEQUENCE [LARGE SCALE GENOMIC DNA]</scope>
    <source>
        <strain evidence="2">KIM10+ / Biovar Mediaevalis</strain>
    </source>
</reference>
<sequence>MPDSGNNISEVAPHRRLAPRQADFFRSQQGKGAADAIDFVKAQKTFDTIWAVALWQAICATEIAHISDR</sequence>
<evidence type="ECO:0000313" key="1">
    <source>
        <dbReference type="EMBL" id="AAM86574.1"/>
    </source>
</evidence>
<name>Q8CKR2_YERPE</name>
<dbReference type="HOGENOM" id="CLU_2775121_0_0_6"/>
<accession>Q8CKR2</accession>
<dbReference type="Proteomes" id="UP000002490">
    <property type="component" value="Chromosome"/>
</dbReference>
<organism evidence="1 2">
    <name type="scientific">Yersinia pestis</name>
    <dbReference type="NCBI Taxonomy" id="632"/>
    <lineage>
        <taxon>Bacteria</taxon>
        <taxon>Pseudomonadati</taxon>
        <taxon>Pseudomonadota</taxon>
        <taxon>Gammaproteobacteria</taxon>
        <taxon>Enterobacterales</taxon>
        <taxon>Yersiniaceae</taxon>
        <taxon>Yersinia</taxon>
    </lineage>
</organism>
<evidence type="ECO:0000313" key="2">
    <source>
        <dbReference type="Proteomes" id="UP000002490"/>
    </source>
</evidence>
<dbReference type="KEGG" id="ypk:y3022"/>
<dbReference type="DNASU" id="1147970"/>
<dbReference type="AlphaFoldDB" id="Q8CKR2"/>
<proteinExistence type="predicted"/>
<dbReference type="EMBL" id="AE009952">
    <property type="protein sequence ID" value="AAM86574.1"/>
    <property type="molecule type" value="Genomic_DNA"/>
</dbReference>